<dbReference type="EC" id="1.17.1.8" evidence="10 13"/>
<evidence type="ECO:0000256" key="13">
    <source>
        <dbReference type="HAMAP-Rule" id="MF_00102"/>
    </source>
</evidence>
<evidence type="ECO:0000256" key="3">
    <source>
        <dbReference type="ARBA" id="ARBA00022605"/>
    </source>
</evidence>
<dbReference type="Gene3D" id="3.30.360.10">
    <property type="entry name" value="Dihydrodipicolinate Reductase, domain 2"/>
    <property type="match status" value="1"/>
</dbReference>
<evidence type="ECO:0000256" key="4">
    <source>
        <dbReference type="ARBA" id="ARBA00022857"/>
    </source>
</evidence>
<keyword evidence="4 13" id="KW-0521">NADP</keyword>
<accession>A0A8U0HQF1</accession>
<dbReference type="PIRSF" id="PIRSF000161">
    <property type="entry name" value="DHPR"/>
    <property type="match status" value="1"/>
</dbReference>
<evidence type="ECO:0000313" key="18">
    <source>
        <dbReference type="Proteomes" id="UP000830729"/>
    </source>
</evidence>
<evidence type="ECO:0000256" key="7">
    <source>
        <dbReference type="ARBA" id="ARBA00023027"/>
    </source>
</evidence>
<dbReference type="SUPFAM" id="SSF51735">
    <property type="entry name" value="NAD(P)-binding Rossmann-fold domains"/>
    <property type="match status" value="1"/>
</dbReference>
<comment type="similarity">
    <text evidence="1 13">Belongs to the DapB family.</text>
</comment>
<comment type="function">
    <text evidence="13">Catalyzes the conversion of 4-hydroxy-tetrahydrodipicolinate (HTPA) to tetrahydrodipicolinate.</text>
</comment>
<evidence type="ECO:0000259" key="15">
    <source>
        <dbReference type="Pfam" id="PF01113"/>
    </source>
</evidence>
<dbReference type="PANTHER" id="PTHR20836">
    <property type="entry name" value="DIHYDRODIPICOLINATE REDUCTASE"/>
    <property type="match status" value="1"/>
</dbReference>
<dbReference type="GO" id="GO:0005737">
    <property type="term" value="C:cytoplasm"/>
    <property type="evidence" value="ECO:0007669"/>
    <property type="project" value="UniProtKB-SubCell"/>
</dbReference>
<feature type="binding site" evidence="13">
    <location>
        <begin position="128"/>
        <end position="131"/>
    </location>
    <ligand>
        <name>NAD(+)</name>
        <dbReference type="ChEBI" id="CHEBI:57540"/>
    </ligand>
</feature>
<dbReference type="InterPro" id="IPR036291">
    <property type="entry name" value="NAD(P)-bd_dom_sf"/>
</dbReference>
<dbReference type="SUPFAM" id="SSF55347">
    <property type="entry name" value="Glyceraldehyde-3-phosphate dehydrogenase-like, C-terminal domain"/>
    <property type="match status" value="1"/>
</dbReference>
<feature type="binding site" evidence="13">
    <location>
        <position position="161"/>
    </location>
    <ligand>
        <name>(S)-2,3,4,5-tetrahydrodipicolinate</name>
        <dbReference type="ChEBI" id="CHEBI:16845"/>
    </ligand>
</feature>
<evidence type="ECO:0000256" key="6">
    <source>
        <dbReference type="ARBA" id="ARBA00023002"/>
    </source>
</evidence>
<dbReference type="AlphaFoldDB" id="A0A8U0HQF1"/>
<dbReference type="NCBIfam" id="TIGR00036">
    <property type="entry name" value="dapB"/>
    <property type="match status" value="1"/>
</dbReference>
<evidence type="ECO:0000256" key="2">
    <source>
        <dbReference type="ARBA" id="ARBA00022490"/>
    </source>
</evidence>
<feature type="domain" description="Dihydrodipicolinate reductase N-terminal" evidence="15">
    <location>
        <begin position="13"/>
        <end position="131"/>
    </location>
</feature>
<dbReference type="Gene3D" id="3.40.50.720">
    <property type="entry name" value="NAD(P)-binding Rossmann-like Domain"/>
    <property type="match status" value="1"/>
</dbReference>
<dbReference type="Proteomes" id="UP000830729">
    <property type="component" value="Chromosome"/>
</dbReference>
<dbReference type="EMBL" id="CP096659">
    <property type="protein sequence ID" value="UPV73265.1"/>
    <property type="molecule type" value="Genomic_DNA"/>
</dbReference>
<keyword evidence="3 13" id="KW-0028">Amino-acid biosynthesis</keyword>
<comment type="subcellular location">
    <subcellularLocation>
        <location evidence="13">Cytoplasm</location>
    </subcellularLocation>
</comment>
<sequence length="288" mass="29873">MSVGDDGESTNVSVAVTGATGEMGRAVLDAAGAREDVSVAFAVNRDAPRDPAESVAGVRVEPAREFDRLLADRSPDVVVDFTGPASSQNYVAVAAEAGVASVVGTTGFDDEGEAALRELAEYAPVLKASNFGRGVQALVSAVESAVADLPGYDVEVTETHHNRKRDAPSGTAKTILEAIEGARDGGTADGQRVHGREGEAPREAGEIGVHARRAGTITGEHEVLLAGNHEEVRLTHRAEDRGVFAEGALDAAVWLAGREPGWYDFADVVDGAESNDAEATNDTGGDDR</sequence>
<dbReference type="GO" id="GO:0016726">
    <property type="term" value="F:oxidoreductase activity, acting on CH or CH2 groups, NAD or NADP as acceptor"/>
    <property type="evidence" value="ECO:0007669"/>
    <property type="project" value="UniProtKB-UniRule"/>
</dbReference>
<feature type="binding site" evidence="13">
    <location>
        <position position="45"/>
    </location>
    <ligand>
        <name>NADP(+)</name>
        <dbReference type="ChEBI" id="CHEBI:58349"/>
    </ligand>
</feature>
<name>A0A8U0HQF1_9EURY</name>
<dbReference type="GO" id="GO:0050661">
    <property type="term" value="F:NADP binding"/>
    <property type="evidence" value="ECO:0007669"/>
    <property type="project" value="UniProtKB-UniRule"/>
</dbReference>
<feature type="binding site" evidence="13">
    <location>
        <begin position="18"/>
        <end position="23"/>
    </location>
    <ligand>
        <name>NAD(+)</name>
        <dbReference type="ChEBI" id="CHEBI:57540"/>
    </ligand>
</feature>
<evidence type="ECO:0000256" key="8">
    <source>
        <dbReference type="ARBA" id="ARBA00023154"/>
    </source>
</evidence>
<feature type="domain" description="Dihydrodipicolinate reductase C-terminal" evidence="16">
    <location>
        <begin position="134"/>
        <end position="268"/>
    </location>
</feature>
<feature type="binding site" evidence="13">
    <location>
        <begin position="104"/>
        <end position="106"/>
    </location>
    <ligand>
        <name>NAD(+)</name>
        <dbReference type="ChEBI" id="CHEBI:57540"/>
    </ligand>
</feature>
<protein>
    <recommendedName>
        <fullName evidence="10 13">4-hydroxy-tetrahydrodipicolinate reductase</fullName>
        <shortName evidence="13">HTPA reductase</shortName>
        <ecNumber evidence="10 13">1.17.1.8</ecNumber>
    </recommendedName>
</protein>
<gene>
    <name evidence="13 17" type="primary">dapB</name>
    <name evidence="17" type="ORF">M0R89_11995</name>
</gene>
<comment type="catalytic activity">
    <reaction evidence="12 13">
        <text>(S)-2,3,4,5-tetrahydrodipicolinate + NAD(+) + H2O = (2S,4S)-4-hydroxy-2,3,4,5-tetrahydrodipicolinate + NADH + H(+)</text>
        <dbReference type="Rhea" id="RHEA:35323"/>
        <dbReference type="ChEBI" id="CHEBI:15377"/>
        <dbReference type="ChEBI" id="CHEBI:15378"/>
        <dbReference type="ChEBI" id="CHEBI:16845"/>
        <dbReference type="ChEBI" id="CHEBI:57540"/>
        <dbReference type="ChEBI" id="CHEBI:57945"/>
        <dbReference type="ChEBI" id="CHEBI:67139"/>
        <dbReference type="EC" id="1.17.1.8"/>
    </reaction>
</comment>
<dbReference type="HAMAP" id="MF_00102">
    <property type="entry name" value="DapB"/>
    <property type="match status" value="1"/>
</dbReference>
<feature type="binding site" evidence="13">
    <location>
        <begin position="170"/>
        <end position="171"/>
    </location>
    <ligand>
        <name>(S)-2,3,4,5-tetrahydrodipicolinate</name>
        <dbReference type="ChEBI" id="CHEBI:16845"/>
    </ligand>
</feature>
<keyword evidence="18" id="KW-1185">Reference proteome</keyword>
<evidence type="ECO:0000256" key="14">
    <source>
        <dbReference type="SAM" id="MobiDB-lite"/>
    </source>
</evidence>
<dbReference type="KEGG" id="halx:M0R89_11995"/>
<comment type="catalytic activity">
    <reaction evidence="11 13">
        <text>(S)-2,3,4,5-tetrahydrodipicolinate + NADP(+) + H2O = (2S,4S)-4-hydroxy-2,3,4,5-tetrahydrodipicolinate + NADPH + H(+)</text>
        <dbReference type="Rhea" id="RHEA:35331"/>
        <dbReference type="ChEBI" id="CHEBI:15377"/>
        <dbReference type="ChEBI" id="CHEBI:15378"/>
        <dbReference type="ChEBI" id="CHEBI:16845"/>
        <dbReference type="ChEBI" id="CHEBI:57783"/>
        <dbReference type="ChEBI" id="CHEBI:58349"/>
        <dbReference type="ChEBI" id="CHEBI:67139"/>
        <dbReference type="EC" id="1.17.1.8"/>
    </reaction>
</comment>
<evidence type="ECO:0000256" key="1">
    <source>
        <dbReference type="ARBA" id="ARBA00006642"/>
    </source>
</evidence>
<dbReference type="GO" id="GO:0051287">
    <property type="term" value="F:NAD binding"/>
    <property type="evidence" value="ECO:0007669"/>
    <property type="project" value="UniProtKB-UniRule"/>
</dbReference>
<dbReference type="PROSITE" id="PS01298">
    <property type="entry name" value="DAPB"/>
    <property type="match status" value="1"/>
</dbReference>
<comment type="subunit">
    <text evidence="13">Homotetramer.</text>
</comment>
<comment type="caution">
    <text evidence="13">Was originally thought to be a dihydrodipicolinate reductase (DHDPR), catalyzing the conversion of dihydrodipicolinate to tetrahydrodipicolinate. However, it was shown in E.coli that the substrate of the enzymatic reaction is not dihydrodipicolinate (DHDP) but in fact (2S,4S)-4-hydroxy-2,3,4,5-tetrahydrodipicolinic acid (HTPA), the product released by the DapA-catalyzed reaction.</text>
</comment>
<dbReference type="InterPro" id="IPR022663">
    <property type="entry name" value="DapB_C"/>
</dbReference>
<evidence type="ECO:0000256" key="11">
    <source>
        <dbReference type="ARBA" id="ARBA00049080"/>
    </source>
</evidence>
<proteinExistence type="inferred from homology"/>
<comment type="pathway">
    <text evidence="9 13">Amino-acid biosynthesis; L-lysine biosynthesis via DAP pathway; (S)-tetrahydrodipicolinate from L-aspartate: step 4/4.</text>
</comment>
<feature type="region of interest" description="Disordered" evidence="14">
    <location>
        <begin position="184"/>
        <end position="203"/>
    </location>
</feature>
<keyword evidence="7 13" id="KW-0520">NAD</keyword>
<dbReference type="CDD" id="cd02274">
    <property type="entry name" value="DHDPR_N"/>
    <property type="match status" value="1"/>
</dbReference>
<dbReference type="InterPro" id="IPR022664">
    <property type="entry name" value="DapB_N_CS"/>
</dbReference>
<dbReference type="GO" id="GO:0008839">
    <property type="term" value="F:4-hydroxy-tetrahydrodipicolinate reductase"/>
    <property type="evidence" value="ECO:0007669"/>
    <property type="project" value="UniProtKB-UniRule"/>
</dbReference>
<reference evidence="17 18" key="1">
    <citation type="submission" date="2022-04" db="EMBL/GenBank/DDBJ databases">
        <title>Diverse halophilic archaea isolated from saline environments.</title>
        <authorList>
            <person name="Cui H.-L."/>
        </authorList>
    </citation>
    <scope>NUCLEOTIDE SEQUENCE [LARGE SCALE GENOMIC DNA]</scope>
    <source>
        <strain evidence="17 18">XZYJT49</strain>
    </source>
</reference>
<evidence type="ECO:0000256" key="9">
    <source>
        <dbReference type="ARBA" id="ARBA00037922"/>
    </source>
</evidence>
<evidence type="ECO:0000313" key="17">
    <source>
        <dbReference type="EMBL" id="UPV73265.1"/>
    </source>
</evidence>
<keyword evidence="8 13" id="KW-0457">Lysine biosynthesis</keyword>
<dbReference type="InterPro" id="IPR000846">
    <property type="entry name" value="DapB_N"/>
</dbReference>
<dbReference type="InterPro" id="IPR023940">
    <property type="entry name" value="DHDPR_bac"/>
</dbReference>
<dbReference type="Pfam" id="PF05173">
    <property type="entry name" value="DapB_C"/>
    <property type="match status" value="1"/>
</dbReference>
<feature type="active site" description="Proton donor" evidence="13">
    <location>
        <position position="164"/>
    </location>
</feature>
<evidence type="ECO:0000256" key="10">
    <source>
        <dbReference type="ARBA" id="ARBA00038983"/>
    </source>
</evidence>
<organism evidence="17 18">
    <name type="scientific">Halorussus limi</name>
    <dbReference type="NCBI Taxonomy" id="2938695"/>
    <lineage>
        <taxon>Archaea</taxon>
        <taxon>Methanobacteriati</taxon>
        <taxon>Methanobacteriota</taxon>
        <taxon>Stenosarchaea group</taxon>
        <taxon>Halobacteria</taxon>
        <taxon>Halobacteriales</taxon>
        <taxon>Haladaptataceae</taxon>
        <taxon>Halorussus</taxon>
    </lineage>
</organism>
<keyword evidence="6 13" id="KW-0560">Oxidoreductase</keyword>
<evidence type="ECO:0000259" key="16">
    <source>
        <dbReference type="Pfam" id="PF05173"/>
    </source>
</evidence>
<dbReference type="PANTHER" id="PTHR20836:SF0">
    <property type="entry name" value="4-HYDROXY-TETRAHYDRODIPICOLINATE REDUCTASE 1, CHLOROPLASTIC-RELATED"/>
    <property type="match status" value="1"/>
</dbReference>
<dbReference type="GO" id="GO:0019877">
    <property type="term" value="P:diaminopimelate biosynthetic process"/>
    <property type="evidence" value="ECO:0007669"/>
    <property type="project" value="UniProtKB-UniRule"/>
</dbReference>
<keyword evidence="2 13" id="KW-0963">Cytoplasm</keyword>
<dbReference type="GeneID" id="72185932"/>
<feature type="compositionally biased region" description="Basic and acidic residues" evidence="14">
    <location>
        <begin position="191"/>
        <end position="203"/>
    </location>
</feature>
<dbReference type="RefSeq" id="WP_248649321.1">
    <property type="nucleotide sequence ID" value="NZ_CP096659.1"/>
</dbReference>
<keyword evidence="5 13" id="KW-0220">Diaminopimelate biosynthesis</keyword>
<dbReference type="Pfam" id="PF01113">
    <property type="entry name" value="DapB_N"/>
    <property type="match status" value="1"/>
</dbReference>
<feature type="active site" description="Proton donor/acceptor" evidence="13">
    <location>
        <position position="160"/>
    </location>
</feature>
<comment type="caution">
    <text evidence="13">Lacks conserved residue(s) required for the propagation of feature annotation.</text>
</comment>
<evidence type="ECO:0000256" key="12">
    <source>
        <dbReference type="ARBA" id="ARBA00049396"/>
    </source>
</evidence>
<dbReference type="GO" id="GO:0009089">
    <property type="term" value="P:lysine biosynthetic process via diaminopimelate"/>
    <property type="evidence" value="ECO:0007669"/>
    <property type="project" value="UniProtKB-UniRule"/>
</dbReference>
<evidence type="ECO:0000256" key="5">
    <source>
        <dbReference type="ARBA" id="ARBA00022915"/>
    </source>
</evidence>